<evidence type="ECO:0000256" key="1">
    <source>
        <dbReference type="ARBA" id="ARBA00004141"/>
    </source>
</evidence>
<proteinExistence type="predicted"/>
<keyword evidence="6" id="KW-1185">Reference proteome</keyword>
<evidence type="ECO:0000313" key="6">
    <source>
        <dbReference type="Proteomes" id="UP001604335"/>
    </source>
</evidence>
<keyword evidence="3" id="KW-1133">Transmembrane helix</keyword>
<comment type="subcellular location">
    <subcellularLocation>
        <location evidence="1">Membrane</location>
        <topology evidence="1">Multi-pass membrane protein</topology>
    </subcellularLocation>
</comment>
<keyword evidence="3" id="KW-0812">Transmembrane</keyword>
<evidence type="ECO:0000313" key="5">
    <source>
        <dbReference type="EMBL" id="MFG3818807.1"/>
    </source>
</evidence>
<protein>
    <submittedName>
        <fullName evidence="5">CAAD domain-containing protein</fullName>
    </submittedName>
</protein>
<keyword evidence="3" id="KW-0472">Membrane</keyword>
<sequence>MEPELQKSDYADAGSVSAEKGGSLAPASSEEASNAEFQQILDQVSDFLAKLPEYIGKFYGEYRQPVVTVALIVFALISVKILLALLGAINEIPLLSPTFELIGATYTGWFIYRYLLRAENRQELSSKIATLKGQVLGQK</sequence>
<accession>A0ABW7CCY3</accession>
<feature type="domain" description="Cyanobacterial aminoacyl-tRNA synthetase CAAD" evidence="4">
    <location>
        <begin position="53"/>
        <end position="137"/>
    </location>
</feature>
<dbReference type="InterPro" id="IPR025564">
    <property type="entry name" value="CAAD_dom"/>
</dbReference>
<dbReference type="Pfam" id="PF14159">
    <property type="entry name" value="CAAD"/>
    <property type="match status" value="1"/>
</dbReference>
<evidence type="ECO:0000256" key="2">
    <source>
        <dbReference type="SAM" id="MobiDB-lite"/>
    </source>
</evidence>
<dbReference type="RefSeq" id="WP_099534318.1">
    <property type="nucleotide sequence ID" value="NZ_JAZAQF010000082.1"/>
</dbReference>
<dbReference type="PANTHER" id="PTHR33222">
    <property type="match status" value="1"/>
</dbReference>
<evidence type="ECO:0000256" key="3">
    <source>
        <dbReference type="SAM" id="Phobius"/>
    </source>
</evidence>
<feature type="region of interest" description="Disordered" evidence="2">
    <location>
        <begin position="1"/>
        <end position="31"/>
    </location>
</feature>
<organism evidence="5 6">
    <name type="scientific">Limnothrix redekei LRLZ20PSL1</name>
    <dbReference type="NCBI Taxonomy" id="3112953"/>
    <lineage>
        <taxon>Bacteria</taxon>
        <taxon>Bacillati</taxon>
        <taxon>Cyanobacteriota</taxon>
        <taxon>Cyanophyceae</taxon>
        <taxon>Pseudanabaenales</taxon>
        <taxon>Pseudanabaenaceae</taxon>
        <taxon>Limnothrix</taxon>
    </lineage>
</organism>
<reference evidence="6" key="1">
    <citation type="journal article" date="2024" name="Algal Res.">
        <title>Biochemical, toxicological and genomic investigation of a high-biomass producing Limnothrix strain isolated from Italian shallow drinking water reservoir.</title>
        <authorList>
            <person name="Simonazzi M."/>
            <person name="Shishido T.K."/>
            <person name="Delbaje E."/>
            <person name="Wahlsten M."/>
            <person name="Fewer D.P."/>
            <person name="Sivonen K."/>
            <person name="Pezzolesi L."/>
            <person name="Pistocchi R."/>
        </authorList>
    </citation>
    <scope>NUCLEOTIDE SEQUENCE [LARGE SCALE GENOMIC DNA]</scope>
    <source>
        <strain evidence="6">LRLZ20PSL1</strain>
    </source>
</reference>
<dbReference type="InterPro" id="IPR033344">
    <property type="entry name" value="CURT1"/>
</dbReference>
<comment type="caution">
    <text evidence="5">The sequence shown here is derived from an EMBL/GenBank/DDBJ whole genome shotgun (WGS) entry which is preliminary data.</text>
</comment>
<feature type="compositionally biased region" description="Basic and acidic residues" evidence="2">
    <location>
        <begin position="1"/>
        <end position="10"/>
    </location>
</feature>
<evidence type="ECO:0000259" key="4">
    <source>
        <dbReference type="Pfam" id="PF14159"/>
    </source>
</evidence>
<dbReference type="EMBL" id="JAZAQF010000082">
    <property type="protein sequence ID" value="MFG3818807.1"/>
    <property type="molecule type" value="Genomic_DNA"/>
</dbReference>
<dbReference type="PANTHER" id="PTHR33222:SF4">
    <property type="entry name" value="PROTEIN CURVATURE THYLAKOID 1A, CHLOROPLASTIC"/>
    <property type="match status" value="1"/>
</dbReference>
<feature type="transmembrane region" description="Helical" evidence="3">
    <location>
        <begin position="66"/>
        <end position="89"/>
    </location>
</feature>
<dbReference type="Proteomes" id="UP001604335">
    <property type="component" value="Unassembled WGS sequence"/>
</dbReference>
<gene>
    <name evidence="5" type="ORF">VPK24_14260</name>
</gene>
<feature type="transmembrane region" description="Helical" evidence="3">
    <location>
        <begin position="95"/>
        <end position="116"/>
    </location>
</feature>
<name>A0ABW7CCY3_9CYAN</name>